<sequence>MTTARELIAKKNPAVEDVIQVFRVLTFSTATSASNGGFISIMLKDWSERPPLDEVDGHFAAPASGPAGSNHHDLRAADAAGVG</sequence>
<dbReference type="Gene3D" id="3.30.70.1430">
    <property type="entry name" value="Multidrug efflux transporter AcrB pore domain"/>
    <property type="match status" value="1"/>
</dbReference>
<dbReference type="AlphaFoldDB" id="A0A484YNK0"/>
<accession>A0A484YNK0</accession>
<gene>
    <name evidence="2" type="ORF">NCTC12126_03692</name>
</gene>
<organism evidence="2 3">
    <name type="scientific">Enterobacter cancerogenus</name>
    <dbReference type="NCBI Taxonomy" id="69218"/>
    <lineage>
        <taxon>Bacteria</taxon>
        <taxon>Pseudomonadati</taxon>
        <taxon>Pseudomonadota</taxon>
        <taxon>Gammaproteobacteria</taxon>
        <taxon>Enterobacterales</taxon>
        <taxon>Enterobacteriaceae</taxon>
        <taxon>Enterobacter</taxon>
        <taxon>Enterobacter cloacae complex</taxon>
    </lineage>
</organism>
<name>A0A484YNK0_9ENTR</name>
<dbReference type="SUPFAM" id="SSF82693">
    <property type="entry name" value="Multidrug efflux transporter AcrB pore domain, PN1, PN2, PC1 and PC2 subdomains"/>
    <property type="match status" value="1"/>
</dbReference>
<evidence type="ECO:0000313" key="3">
    <source>
        <dbReference type="Proteomes" id="UP000351155"/>
    </source>
</evidence>
<dbReference type="Proteomes" id="UP000351155">
    <property type="component" value="Unassembled WGS sequence"/>
</dbReference>
<protein>
    <submittedName>
        <fullName evidence="2">Hydrophobe/amphiphile efflux-1 (HAE1) family protein</fullName>
    </submittedName>
</protein>
<evidence type="ECO:0000313" key="2">
    <source>
        <dbReference type="EMBL" id="VFS37768.1"/>
    </source>
</evidence>
<dbReference type="EMBL" id="CAADIW010000034">
    <property type="protein sequence ID" value="VFS37768.1"/>
    <property type="molecule type" value="Genomic_DNA"/>
</dbReference>
<feature type="region of interest" description="Disordered" evidence="1">
    <location>
        <begin position="54"/>
        <end position="83"/>
    </location>
</feature>
<evidence type="ECO:0000256" key="1">
    <source>
        <dbReference type="SAM" id="MobiDB-lite"/>
    </source>
</evidence>
<proteinExistence type="predicted"/>
<reference evidence="2 3" key="1">
    <citation type="submission" date="2019-03" db="EMBL/GenBank/DDBJ databases">
        <authorList>
            <consortium name="Pathogen Informatics"/>
        </authorList>
    </citation>
    <scope>NUCLEOTIDE SEQUENCE [LARGE SCALE GENOMIC DNA]</scope>
    <source>
        <strain evidence="2 3">NCTC12126</strain>
    </source>
</reference>